<feature type="transmembrane region" description="Helical" evidence="6">
    <location>
        <begin position="341"/>
        <end position="362"/>
    </location>
</feature>
<feature type="domain" description="MacB-like periplasmic core" evidence="8">
    <location>
        <begin position="132"/>
        <end position="264"/>
    </location>
</feature>
<feature type="transmembrane region" description="Helical" evidence="6">
    <location>
        <begin position="300"/>
        <end position="320"/>
    </location>
</feature>
<evidence type="ECO:0000256" key="2">
    <source>
        <dbReference type="ARBA" id="ARBA00022475"/>
    </source>
</evidence>
<feature type="transmembrane region" description="Helical" evidence="6">
    <location>
        <begin position="450"/>
        <end position="472"/>
    </location>
</feature>
<evidence type="ECO:0000313" key="9">
    <source>
        <dbReference type="EMBL" id="NBJ95408.1"/>
    </source>
</evidence>
<reference evidence="9" key="1">
    <citation type="submission" date="2018-09" db="EMBL/GenBank/DDBJ databases">
        <title>Murine metabolic-syndrome-specific gut microbial biobank.</title>
        <authorList>
            <person name="Liu C."/>
        </authorList>
    </citation>
    <scope>NUCLEOTIDE SEQUENCE</scope>
    <source>
        <strain evidence="9">D42-62</strain>
    </source>
</reference>
<protein>
    <submittedName>
        <fullName evidence="9">ABC transporter permease</fullName>
    </submittedName>
</protein>
<evidence type="ECO:0000256" key="6">
    <source>
        <dbReference type="SAM" id="Phobius"/>
    </source>
</evidence>
<dbReference type="InterPro" id="IPR003838">
    <property type="entry name" value="ABC3_permease_C"/>
</dbReference>
<sequence length="482" mass="52522">MGTTKRAFLYVTRKKGKSILLFFILLIMSTFVLTGLSTQKASQEAQKNLREALGGEFYVSVELSESNPYFRRVDDGEGALDLYTELPVTRDMINAIMEIGGIEKYDASAQTLVSTNLTIFPGNVPLKGELNNKIYARTVAGTENNSFFQSGIMELTEGKHITGNESNAAVISRDMADQNSLQIGDSISLQADEEAEVRIIGIYEIRKPDPAYASVVTYEKLENQIFIDTSALQDLFGDMPVGFYEVAFSVYDPAQLDSIMSEVKGLSAIDWRAFEVAADNQTYLDAAAPLQKLQALVSSIIWVIALVSAVILSLILTMWGRSRIHETGVFLSLGIGNMRIIGQYLAEVLMIAVIAFGCSYFTSSAVAGQLANGLLQQNIPASEEQAAGVTITKKDGFSEDVVVSIKDDSALSDMPSGQDTAPEVEVAADGAEADREQIRVTIDSYNMLQLYLIGIIVIILSVGISSLSVMRLKPREILSKMS</sequence>
<comment type="subcellular location">
    <subcellularLocation>
        <location evidence="1">Cell membrane</location>
        <topology evidence="1">Multi-pass membrane protein</topology>
    </subcellularLocation>
</comment>
<organism evidence="9 10">
    <name type="scientific">Parablautia muri</name>
    <dbReference type="NCBI Taxonomy" id="2320879"/>
    <lineage>
        <taxon>Bacteria</taxon>
        <taxon>Bacillati</taxon>
        <taxon>Bacillota</taxon>
        <taxon>Clostridia</taxon>
        <taxon>Lachnospirales</taxon>
        <taxon>Lachnospiraceae</taxon>
        <taxon>Parablautia</taxon>
    </lineage>
</organism>
<dbReference type="PANTHER" id="PTHR30572">
    <property type="entry name" value="MEMBRANE COMPONENT OF TRANSPORTER-RELATED"/>
    <property type="match status" value="1"/>
</dbReference>
<evidence type="ECO:0000256" key="4">
    <source>
        <dbReference type="ARBA" id="ARBA00022989"/>
    </source>
</evidence>
<evidence type="ECO:0000259" key="7">
    <source>
        <dbReference type="Pfam" id="PF02687"/>
    </source>
</evidence>
<dbReference type="OrthoDB" id="9812886at2"/>
<dbReference type="Pfam" id="PF12704">
    <property type="entry name" value="MacB_PCD"/>
    <property type="match status" value="1"/>
</dbReference>
<dbReference type="AlphaFoldDB" id="A0A9X5GTU2"/>
<feature type="transmembrane region" description="Helical" evidence="6">
    <location>
        <begin position="20"/>
        <end position="38"/>
    </location>
</feature>
<keyword evidence="2" id="KW-1003">Cell membrane</keyword>
<evidence type="ECO:0000256" key="3">
    <source>
        <dbReference type="ARBA" id="ARBA00022692"/>
    </source>
</evidence>
<dbReference type="EMBL" id="QZDT01000088">
    <property type="protein sequence ID" value="NBJ95408.1"/>
    <property type="molecule type" value="Genomic_DNA"/>
</dbReference>
<keyword evidence="10" id="KW-1185">Reference proteome</keyword>
<dbReference type="Pfam" id="PF02687">
    <property type="entry name" value="FtsX"/>
    <property type="match status" value="1"/>
</dbReference>
<name>A0A9X5GTU2_9FIRM</name>
<keyword evidence="5 6" id="KW-0472">Membrane</keyword>
<comment type="caution">
    <text evidence="9">The sequence shown here is derived from an EMBL/GenBank/DDBJ whole genome shotgun (WGS) entry which is preliminary data.</text>
</comment>
<dbReference type="InterPro" id="IPR050250">
    <property type="entry name" value="Macrolide_Exporter_MacB"/>
</dbReference>
<dbReference type="GO" id="GO:0022857">
    <property type="term" value="F:transmembrane transporter activity"/>
    <property type="evidence" value="ECO:0007669"/>
    <property type="project" value="TreeGrafter"/>
</dbReference>
<dbReference type="InterPro" id="IPR025857">
    <property type="entry name" value="MacB_PCD"/>
</dbReference>
<feature type="domain" description="ABC3 transporter permease C-terminal" evidence="7">
    <location>
        <begin position="299"/>
        <end position="370"/>
    </location>
</feature>
<dbReference type="Proteomes" id="UP001154420">
    <property type="component" value="Unassembled WGS sequence"/>
</dbReference>
<evidence type="ECO:0000256" key="1">
    <source>
        <dbReference type="ARBA" id="ARBA00004651"/>
    </source>
</evidence>
<dbReference type="PANTHER" id="PTHR30572:SF9">
    <property type="entry name" value="ABC TRANSPORTER PERMEASE PROTEIN"/>
    <property type="match status" value="1"/>
</dbReference>
<dbReference type="RefSeq" id="WP_160562302.1">
    <property type="nucleotide sequence ID" value="NZ_QZDT01000088.1"/>
</dbReference>
<keyword evidence="4 6" id="KW-1133">Transmembrane helix</keyword>
<keyword evidence="3 6" id="KW-0812">Transmembrane</keyword>
<evidence type="ECO:0000313" key="10">
    <source>
        <dbReference type="Proteomes" id="UP001154420"/>
    </source>
</evidence>
<dbReference type="GO" id="GO:0005886">
    <property type="term" value="C:plasma membrane"/>
    <property type="evidence" value="ECO:0007669"/>
    <property type="project" value="UniProtKB-SubCell"/>
</dbReference>
<accession>A0A9X5GTU2</accession>
<proteinExistence type="predicted"/>
<evidence type="ECO:0000259" key="8">
    <source>
        <dbReference type="Pfam" id="PF12704"/>
    </source>
</evidence>
<gene>
    <name evidence="9" type="ORF">D5281_23490</name>
</gene>
<evidence type="ECO:0000256" key="5">
    <source>
        <dbReference type="ARBA" id="ARBA00023136"/>
    </source>
</evidence>